<feature type="region of interest" description="Disordered" evidence="1">
    <location>
        <begin position="141"/>
        <end position="205"/>
    </location>
</feature>
<keyword evidence="2" id="KW-0472">Membrane</keyword>
<gene>
    <name evidence="3" type="ORF">SAMN04489742_4205</name>
</gene>
<keyword evidence="2" id="KW-1133">Transmembrane helix</keyword>
<evidence type="ECO:0000256" key="1">
    <source>
        <dbReference type="SAM" id="MobiDB-lite"/>
    </source>
</evidence>
<evidence type="ECO:0000256" key="2">
    <source>
        <dbReference type="SAM" id="Phobius"/>
    </source>
</evidence>
<feature type="transmembrane region" description="Helical" evidence="2">
    <location>
        <begin position="59"/>
        <end position="76"/>
    </location>
</feature>
<keyword evidence="4" id="KW-1185">Reference proteome</keyword>
<evidence type="ECO:0000313" key="4">
    <source>
        <dbReference type="Proteomes" id="UP000181917"/>
    </source>
</evidence>
<organism evidence="3 4">
    <name type="scientific">Crystallibacter crystallopoietes</name>
    <dbReference type="NCBI Taxonomy" id="37928"/>
    <lineage>
        <taxon>Bacteria</taxon>
        <taxon>Bacillati</taxon>
        <taxon>Actinomycetota</taxon>
        <taxon>Actinomycetes</taxon>
        <taxon>Micrococcales</taxon>
        <taxon>Micrococcaceae</taxon>
        <taxon>Crystallibacter</taxon>
    </lineage>
</organism>
<accession>A0A1H1GPL4</accession>
<dbReference type="STRING" id="37928.SAMN04489742_4205"/>
<feature type="compositionally biased region" description="Basic and acidic residues" evidence="1">
    <location>
        <begin position="160"/>
        <end position="172"/>
    </location>
</feature>
<dbReference type="AlphaFoldDB" id="A0A1H1GPL4"/>
<name>A0A1H1GPL4_9MICC</name>
<dbReference type="Proteomes" id="UP000181917">
    <property type="component" value="Unassembled WGS sequence"/>
</dbReference>
<dbReference type="EMBL" id="FNKH01000002">
    <property type="protein sequence ID" value="SDR14848.1"/>
    <property type="molecule type" value="Genomic_DNA"/>
</dbReference>
<evidence type="ECO:0000313" key="3">
    <source>
        <dbReference type="EMBL" id="SDR14848.1"/>
    </source>
</evidence>
<protein>
    <recommendedName>
        <fullName evidence="5">DUF3099 domain-containing protein</fullName>
    </recommendedName>
</protein>
<keyword evidence="2" id="KW-0812">Transmembrane</keyword>
<reference evidence="3 4" key="1">
    <citation type="submission" date="2016-10" db="EMBL/GenBank/DDBJ databases">
        <authorList>
            <person name="de Groot N.N."/>
        </authorList>
    </citation>
    <scope>NUCLEOTIDE SEQUENCE [LARGE SCALE GENOMIC DNA]</scope>
    <source>
        <strain evidence="3 4">DSM 20117</strain>
    </source>
</reference>
<sequence length="205" mass="22263">MSIPAIPPIDFVWVPARGRIEVGLWSVMNKQPDDDREVLSITDVPESHTDEMHRRMVKYSLAMGIRLACLLLFFFIDGWARWLFVAGAVFLPWIAVVIANGGSDQSNLKHSDALLDHAPAGELESAEAAAKATEPVVVPGEIVDEEQEPGTAAGPSATGERPERATGSETVHRRAGPTAPVHDSYEVFEGNLSPVTKRRKDESAA</sequence>
<feature type="transmembrane region" description="Helical" evidence="2">
    <location>
        <begin position="82"/>
        <end position="101"/>
    </location>
</feature>
<proteinExistence type="predicted"/>
<dbReference type="Pfam" id="PF11298">
    <property type="entry name" value="DUF3099"/>
    <property type="match status" value="1"/>
</dbReference>
<evidence type="ECO:0008006" key="5">
    <source>
        <dbReference type="Google" id="ProtNLM"/>
    </source>
</evidence>
<dbReference type="InterPro" id="IPR021449">
    <property type="entry name" value="DUF3099"/>
</dbReference>